<feature type="transmembrane region" description="Helical" evidence="1">
    <location>
        <begin position="136"/>
        <end position="156"/>
    </location>
</feature>
<keyword evidence="1" id="KW-1133">Transmembrane helix</keyword>
<name>A0A4D4J037_9PSEU</name>
<keyword evidence="2" id="KW-0732">Signal</keyword>
<evidence type="ECO:0000256" key="2">
    <source>
        <dbReference type="SAM" id="SignalP"/>
    </source>
</evidence>
<feature type="transmembrane region" description="Helical" evidence="1">
    <location>
        <begin position="204"/>
        <end position="222"/>
    </location>
</feature>
<accession>A0A4D4J037</accession>
<keyword evidence="1" id="KW-0812">Transmembrane</keyword>
<dbReference type="EMBL" id="BJFL01000001">
    <property type="protein sequence ID" value="GDY28432.1"/>
    <property type="molecule type" value="Genomic_DNA"/>
</dbReference>
<keyword evidence="1" id="KW-0472">Membrane</keyword>
<reference evidence="4" key="1">
    <citation type="submission" date="2019-04" db="EMBL/GenBank/DDBJ databases">
        <title>Draft genome sequence of Pseudonocardiaceae bacterium SL3-2-4.</title>
        <authorList>
            <person name="Ningsih F."/>
            <person name="Yokota A."/>
            <person name="Sakai Y."/>
            <person name="Nanatani K."/>
            <person name="Yabe S."/>
            <person name="Oetari A."/>
            <person name="Sjamsuridzal W."/>
        </authorList>
    </citation>
    <scope>NUCLEOTIDE SEQUENCE [LARGE SCALE GENOMIC DNA]</scope>
    <source>
        <strain evidence="4">SL3-2-4</strain>
    </source>
</reference>
<dbReference type="SUPFAM" id="SSF103481">
    <property type="entry name" value="Multidrug resistance efflux transporter EmrE"/>
    <property type="match status" value="1"/>
</dbReference>
<proteinExistence type="predicted"/>
<feature type="transmembrane region" description="Helical" evidence="1">
    <location>
        <begin position="256"/>
        <end position="278"/>
    </location>
</feature>
<evidence type="ECO:0008006" key="5">
    <source>
        <dbReference type="Google" id="ProtNLM"/>
    </source>
</evidence>
<dbReference type="AlphaFoldDB" id="A0A4D4J037"/>
<dbReference type="PANTHER" id="PTHR40761:SF1">
    <property type="entry name" value="CONSERVED INTEGRAL MEMBRANE ALANINE VALINE AND LEUCINE RICH PROTEIN-RELATED"/>
    <property type="match status" value="1"/>
</dbReference>
<sequence length="297" mass="30146">MTGVVVLSVVLAVLASAANATASVLQRKGARREPASRSVGIPMLWDLLHQPAWVGGVVAIAAGFLLQAAALGTGPIALVQPILVFELGITLLLSGVVFHSRLHVREWAAVVGMSVGLALLLYALDPGGGDPSRAPVAAWVLGCAVSVAVVAALTIVAHRNQHGRRAAYLGVATGVSFGFTAALVTGMTAAYAGGMAGVLTAWQTYGVLVVGPAGFLLLQDALRAGRLVASQPGLTLANPLVAIGWGVAVFDEHVRGGGWITAEVGGAGLIVACTLLLARSPLLQGPGSEREEDTAPR</sequence>
<feature type="transmembrane region" description="Helical" evidence="1">
    <location>
        <begin position="234"/>
        <end position="250"/>
    </location>
</feature>
<dbReference type="Proteomes" id="UP000298860">
    <property type="component" value="Unassembled WGS sequence"/>
</dbReference>
<evidence type="ECO:0000313" key="3">
    <source>
        <dbReference type="EMBL" id="GDY28432.1"/>
    </source>
</evidence>
<keyword evidence="4" id="KW-1185">Reference proteome</keyword>
<comment type="caution">
    <text evidence="3">The sequence shown here is derived from an EMBL/GenBank/DDBJ whole genome shotgun (WGS) entry which is preliminary data.</text>
</comment>
<evidence type="ECO:0000313" key="4">
    <source>
        <dbReference type="Proteomes" id="UP000298860"/>
    </source>
</evidence>
<organism evidence="3 4">
    <name type="scientific">Gandjariella thermophila</name>
    <dbReference type="NCBI Taxonomy" id="1931992"/>
    <lineage>
        <taxon>Bacteria</taxon>
        <taxon>Bacillati</taxon>
        <taxon>Actinomycetota</taxon>
        <taxon>Actinomycetes</taxon>
        <taxon>Pseudonocardiales</taxon>
        <taxon>Pseudonocardiaceae</taxon>
        <taxon>Gandjariella</taxon>
    </lineage>
</organism>
<protein>
    <recommendedName>
        <fullName evidence="5">Integral membrane protein</fullName>
    </recommendedName>
</protein>
<gene>
    <name evidence="3" type="ORF">GTS_00650</name>
</gene>
<dbReference type="NCBIfam" id="NF038012">
    <property type="entry name" value="DMT_1"/>
    <property type="match status" value="1"/>
</dbReference>
<feature type="transmembrane region" description="Helical" evidence="1">
    <location>
        <begin position="52"/>
        <end position="85"/>
    </location>
</feature>
<dbReference type="PANTHER" id="PTHR40761">
    <property type="entry name" value="CONSERVED INTEGRAL MEMBRANE ALANINE VALINE AND LEUCINE RICH PROTEIN-RELATED"/>
    <property type="match status" value="1"/>
</dbReference>
<feature type="signal peptide" evidence="2">
    <location>
        <begin position="1"/>
        <end position="22"/>
    </location>
</feature>
<evidence type="ECO:0000256" key="1">
    <source>
        <dbReference type="SAM" id="Phobius"/>
    </source>
</evidence>
<dbReference type="InterPro" id="IPR037185">
    <property type="entry name" value="EmrE-like"/>
</dbReference>
<feature type="chain" id="PRO_5020908095" description="Integral membrane protein" evidence="2">
    <location>
        <begin position="23"/>
        <end position="297"/>
    </location>
</feature>
<feature type="transmembrane region" description="Helical" evidence="1">
    <location>
        <begin position="106"/>
        <end position="124"/>
    </location>
</feature>
<feature type="transmembrane region" description="Helical" evidence="1">
    <location>
        <begin position="168"/>
        <end position="192"/>
    </location>
</feature>